<evidence type="ECO:0000313" key="1">
    <source>
        <dbReference type="EMBL" id="KAK9981683.1"/>
    </source>
</evidence>
<dbReference type="Proteomes" id="UP001479290">
    <property type="component" value="Unassembled WGS sequence"/>
</dbReference>
<gene>
    <name evidence="1" type="ORF">ABG768_001207</name>
</gene>
<keyword evidence="2" id="KW-1185">Reference proteome</keyword>
<evidence type="ECO:0000313" key="2">
    <source>
        <dbReference type="Proteomes" id="UP001479290"/>
    </source>
</evidence>
<dbReference type="AlphaFoldDB" id="A0AAW2B8A4"/>
<reference evidence="1 2" key="1">
    <citation type="submission" date="2024-05" db="EMBL/GenBank/DDBJ databases">
        <title>A high-quality chromosomal-level genome assembly of Topmouth culter (Culter alburnus).</title>
        <authorList>
            <person name="Zhao H."/>
        </authorList>
    </citation>
    <scope>NUCLEOTIDE SEQUENCE [LARGE SCALE GENOMIC DNA]</scope>
    <source>
        <strain evidence="1">CATC2023</strain>
        <tissue evidence="1">Muscle</tissue>
    </source>
</reference>
<proteinExistence type="predicted"/>
<comment type="caution">
    <text evidence="1">The sequence shown here is derived from an EMBL/GenBank/DDBJ whole genome shotgun (WGS) entry which is preliminary data.</text>
</comment>
<sequence>MDLFNIVGSVVLGVGECAVGVARAVVDVPLGMVKGAAYSTFEAGGKIASVGSAAEAVGATVGLLVSPVTGAVTGGTKEIVKAPEKVVHGVVNGVKRVFDD</sequence>
<protein>
    <submittedName>
        <fullName evidence="1">Uncharacterized protein</fullName>
    </submittedName>
</protein>
<accession>A0AAW2B8A4</accession>
<dbReference type="EMBL" id="JAWDJR010000001">
    <property type="protein sequence ID" value="KAK9981683.1"/>
    <property type="molecule type" value="Genomic_DNA"/>
</dbReference>
<name>A0AAW2B8A4_CULAL</name>
<organism evidence="1 2">
    <name type="scientific">Culter alburnus</name>
    <name type="common">Topmouth culter</name>
    <dbReference type="NCBI Taxonomy" id="194366"/>
    <lineage>
        <taxon>Eukaryota</taxon>
        <taxon>Metazoa</taxon>
        <taxon>Chordata</taxon>
        <taxon>Craniata</taxon>
        <taxon>Vertebrata</taxon>
        <taxon>Euteleostomi</taxon>
        <taxon>Actinopterygii</taxon>
        <taxon>Neopterygii</taxon>
        <taxon>Teleostei</taxon>
        <taxon>Ostariophysi</taxon>
        <taxon>Cypriniformes</taxon>
        <taxon>Xenocyprididae</taxon>
        <taxon>Xenocypridinae</taxon>
        <taxon>Culter</taxon>
    </lineage>
</organism>